<dbReference type="PANTHER" id="PTHR34524">
    <property type="entry name" value="CALCYPHOSIN"/>
    <property type="match status" value="1"/>
</dbReference>
<keyword evidence="1" id="KW-0479">Metal-binding</keyword>
<evidence type="ECO:0000313" key="5">
    <source>
        <dbReference type="EMBL" id="GBG34193.1"/>
    </source>
</evidence>
<dbReference type="InterPro" id="IPR018247">
    <property type="entry name" value="EF_Hand_1_Ca_BS"/>
</dbReference>
<dbReference type="InterPro" id="IPR035897">
    <property type="entry name" value="Toll_tir_struct_dom_sf"/>
</dbReference>
<keyword evidence="2" id="KW-0677">Repeat</keyword>
<dbReference type="GO" id="GO:0007165">
    <property type="term" value="P:signal transduction"/>
    <property type="evidence" value="ECO:0007669"/>
    <property type="project" value="InterPro"/>
</dbReference>
<dbReference type="InterPro" id="IPR002048">
    <property type="entry name" value="EF_hand_dom"/>
</dbReference>
<name>A0A2R5GZJ7_9STRA</name>
<accession>A0A2R5GZJ7</accession>
<evidence type="ECO:0000259" key="4">
    <source>
        <dbReference type="PROSITE" id="PS50222"/>
    </source>
</evidence>
<evidence type="ECO:0000256" key="2">
    <source>
        <dbReference type="ARBA" id="ARBA00022737"/>
    </source>
</evidence>
<evidence type="ECO:0000256" key="1">
    <source>
        <dbReference type="ARBA" id="ARBA00022723"/>
    </source>
</evidence>
<dbReference type="AlphaFoldDB" id="A0A2R5GZJ7"/>
<feature type="domain" description="EF-hand" evidence="4">
    <location>
        <begin position="88"/>
        <end position="123"/>
    </location>
</feature>
<dbReference type="Pfam" id="PF13202">
    <property type="entry name" value="EF-hand_5"/>
    <property type="match status" value="1"/>
</dbReference>
<dbReference type="Gene3D" id="3.40.50.10140">
    <property type="entry name" value="Toll/interleukin-1 receptor homology (TIR) domain"/>
    <property type="match status" value="1"/>
</dbReference>
<dbReference type="InterPro" id="IPR000157">
    <property type="entry name" value="TIR_dom"/>
</dbReference>
<sequence>MSSPMQRGRRRAELRKELAREVFAKQLTDGVDVETLLLDKLMQRSKGGSNGILQQFRKIDMSVGDGEEAEISFENFKECLAKFGLDGLREEDARKLFNKYDTDGSGGISLQEFANNVIKATQINSNIGRSNTDIQDAKRARERARIMKQTAMRTGWKTVSVDAERLLQQKIEERIKGGPNSLRLAFRKFCSDRRGDSAISFEEFGSTLARMGLEGLSEDDLRVLFDRFDDDKNGTIEYSEFVEFVLKSNARHNGLAVAHMAADKQAQRLRQKALEKQKRLSKLHWDYAADHVDIETMVVDKVQQKLKSGPHALRRAFGLFDQEHGDAAEISRDAFRMGLEELGFVDIPPRIVKRLFAKYDTSGDGIISFSEFIAQMEHPTRVGERAALNCCKHCCSYAYVEFGSALALVKSISTPESGKRLVMSVGTKNAKVPEFAPFFENGSLTEGEVDASRIEKENIPLAAGLKYHVFISHRQVDAGDACNLMAEKLRNRGLKVWVDQETEGNLAEDAMRCGIRESKCYLLFLSKTVFKGAVKMELETALQEEKPILLVHECDPARIGFANFSKYINDAPASAKHIFLEQESMPFQRRLYLAMGFYEELVSRVKNA</sequence>
<dbReference type="CDD" id="cd00051">
    <property type="entry name" value="EFh"/>
    <property type="match status" value="3"/>
</dbReference>
<gene>
    <name evidence="5" type="ORF">FCC1311_104172</name>
</gene>
<dbReference type="Pfam" id="PF13833">
    <property type="entry name" value="EF-hand_8"/>
    <property type="match status" value="1"/>
</dbReference>
<dbReference type="Pfam" id="PF13499">
    <property type="entry name" value="EF-hand_7"/>
    <property type="match status" value="1"/>
</dbReference>
<feature type="domain" description="EF-hand" evidence="4">
    <location>
        <begin position="216"/>
        <end position="251"/>
    </location>
</feature>
<reference evidence="5 6" key="1">
    <citation type="submission" date="2017-12" db="EMBL/GenBank/DDBJ databases">
        <title>Sequencing, de novo assembly and annotation of complete genome of a new Thraustochytrid species, strain FCC1311.</title>
        <authorList>
            <person name="Sedici K."/>
            <person name="Godart F."/>
            <person name="Aiese Cigliano R."/>
            <person name="Sanseverino W."/>
            <person name="Barakat M."/>
            <person name="Ortet P."/>
            <person name="Marechal E."/>
            <person name="Cagnac O."/>
            <person name="Amato A."/>
        </authorList>
    </citation>
    <scope>NUCLEOTIDE SEQUENCE [LARGE SCALE GENOMIC DNA]</scope>
</reference>
<proteinExistence type="predicted"/>
<keyword evidence="6" id="KW-1185">Reference proteome</keyword>
<organism evidence="5 6">
    <name type="scientific">Hondaea fermentalgiana</name>
    <dbReference type="NCBI Taxonomy" id="2315210"/>
    <lineage>
        <taxon>Eukaryota</taxon>
        <taxon>Sar</taxon>
        <taxon>Stramenopiles</taxon>
        <taxon>Bigyra</taxon>
        <taxon>Labyrinthulomycetes</taxon>
        <taxon>Thraustochytrida</taxon>
        <taxon>Thraustochytriidae</taxon>
        <taxon>Hondaea</taxon>
    </lineage>
</organism>
<dbReference type="GO" id="GO:0005509">
    <property type="term" value="F:calcium ion binding"/>
    <property type="evidence" value="ECO:0007669"/>
    <property type="project" value="InterPro"/>
</dbReference>
<dbReference type="Pfam" id="PF13676">
    <property type="entry name" value="TIR_2"/>
    <property type="match status" value="1"/>
</dbReference>
<dbReference type="Gene3D" id="1.10.238.10">
    <property type="entry name" value="EF-hand"/>
    <property type="match status" value="3"/>
</dbReference>
<dbReference type="SUPFAM" id="SSF52200">
    <property type="entry name" value="Toll/Interleukin receptor TIR domain"/>
    <property type="match status" value="1"/>
</dbReference>
<evidence type="ECO:0000313" key="6">
    <source>
        <dbReference type="Proteomes" id="UP000241890"/>
    </source>
</evidence>
<dbReference type="SUPFAM" id="SSF47473">
    <property type="entry name" value="EF-hand"/>
    <property type="match status" value="2"/>
</dbReference>
<protein>
    <submittedName>
        <fullName evidence="5">Ras and EF-hand domain-containing protein</fullName>
    </submittedName>
</protein>
<dbReference type="InterPro" id="IPR011992">
    <property type="entry name" value="EF-hand-dom_pair"/>
</dbReference>
<dbReference type="Proteomes" id="UP000241890">
    <property type="component" value="Unassembled WGS sequence"/>
</dbReference>
<evidence type="ECO:0000256" key="3">
    <source>
        <dbReference type="ARBA" id="ARBA00022837"/>
    </source>
</evidence>
<dbReference type="PROSITE" id="PS00018">
    <property type="entry name" value="EF_HAND_1"/>
    <property type="match status" value="2"/>
</dbReference>
<feature type="domain" description="EF-hand" evidence="4">
    <location>
        <begin position="347"/>
        <end position="382"/>
    </location>
</feature>
<dbReference type="PANTHER" id="PTHR34524:SF6">
    <property type="entry name" value="CALCYPHOSINE LIKE"/>
    <property type="match status" value="1"/>
</dbReference>
<dbReference type="SMART" id="SM00054">
    <property type="entry name" value="EFh"/>
    <property type="match status" value="4"/>
</dbReference>
<dbReference type="PROSITE" id="PS50222">
    <property type="entry name" value="EF_HAND_2"/>
    <property type="match status" value="3"/>
</dbReference>
<comment type="caution">
    <text evidence="5">The sequence shown here is derived from an EMBL/GenBank/DDBJ whole genome shotgun (WGS) entry which is preliminary data.</text>
</comment>
<dbReference type="EMBL" id="BEYU01000183">
    <property type="protein sequence ID" value="GBG34193.1"/>
    <property type="molecule type" value="Genomic_DNA"/>
</dbReference>
<dbReference type="OrthoDB" id="26525at2759"/>
<keyword evidence="3" id="KW-0106">Calcium</keyword>
<dbReference type="InterPro" id="IPR051581">
    <property type="entry name" value="Ca-bind"/>
</dbReference>
<dbReference type="InParanoid" id="A0A2R5GZJ7"/>